<dbReference type="GO" id="GO:0000938">
    <property type="term" value="C:GARP complex"/>
    <property type="evidence" value="ECO:0007669"/>
    <property type="project" value="InterPro"/>
</dbReference>
<dbReference type="GO" id="GO:0042147">
    <property type="term" value="P:retrograde transport, endosome to Golgi"/>
    <property type="evidence" value="ECO:0007669"/>
    <property type="project" value="InterPro"/>
</dbReference>
<evidence type="ECO:0000256" key="3">
    <source>
        <dbReference type="ARBA" id="ARBA00017665"/>
    </source>
</evidence>
<evidence type="ECO:0000256" key="4">
    <source>
        <dbReference type="ARBA" id="ARBA00022448"/>
    </source>
</evidence>
<keyword evidence="6" id="KW-0333">Golgi apparatus</keyword>
<dbReference type="Gene3D" id="6.10.250.860">
    <property type="match status" value="1"/>
</dbReference>
<reference evidence="11" key="1">
    <citation type="submission" date="2020-10" db="EMBL/GenBank/DDBJ databases">
        <authorList>
            <person name="Kikuchi T."/>
        </authorList>
    </citation>
    <scope>NUCLEOTIDE SEQUENCE</scope>
    <source>
        <strain evidence="11">NKZ352</strain>
    </source>
</reference>
<gene>
    <name evidence="11" type="ORF">CAUJ_LOCUS9393</name>
</gene>
<dbReference type="GO" id="GO:0015031">
    <property type="term" value="P:protein transport"/>
    <property type="evidence" value="ECO:0007669"/>
    <property type="project" value="UniProtKB-KW"/>
</dbReference>
<dbReference type="InterPro" id="IPR019515">
    <property type="entry name" value="VPS54_N"/>
</dbReference>
<keyword evidence="4" id="KW-0813">Transport</keyword>
<keyword evidence="5" id="KW-0653">Protein transport</keyword>
<comment type="caution">
    <text evidence="11">The sequence shown here is derived from an EMBL/GenBank/DDBJ whole genome shotgun (WGS) entry which is preliminary data.</text>
</comment>
<dbReference type="GO" id="GO:0005829">
    <property type="term" value="C:cytosol"/>
    <property type="evidence" value="ECO:0007669"/>
    <property type="project" value="GOC"/>
</dbReference>
<dbReference type="InterPro" id="IPR012501">
    <property type="entry name" value="Vps54_C"/>
</dbReference>
<keyword evidence="7" id="KW-0175">Coiled coil</keyword>
<dbReference type="EMBL" id="CAJGYM010000035">
    <property type="protein sequence ID" value="CAD6193474.1"/>
    <property type="molecule type" value="Genomic_DNA"/>
</dbReference>
<dbReference type="InterPro" id="IPR039745">
    <property type="entry name" value="Vps54"/>
</dbReference>
<evidence type="ECO:0000256" key="2">
    <source>
        <dbReference type="ARBA" id="ARBA00009150"/>
    </source>
</evidence>
<evidence type="ECO:0000256" key="5">
    <source>
        <dbReference type="ARBA" id="ARBA00022927"/>
    </source>
</evidence>
<evidence type="ECO:0000259" key="9">
    <source>
        <dbReference type="Pfam" id="PF07928"/>
    </source>
</evidence>
<dbReference type="Gene3D" id="1.20.1280.130">
    <property type="match status" value="1"/>
</dbReference>
<feature type="domain" description="Vacuolar protein sorting-associated protein 54 C-terminal" evidence="9">
    <location>
        <begin position="702"/>
        <end position="793"/>
    </location>
</feature>
<comment type="similarity">
    <text evidence="2">Belongs to the VPS54 family.</text>
</comment>
<feature type="region of interest" description="Disordered" evidence="8">
    <location>
        <begin position="438"/>
        <end position="494"/>
    </location>
</feature>
<dbReference type="Proteomes" id="UP000835052">
    <property type="component" value="Unassembled WGS sequence"/>
</dbReference>
<evidence type="ECO:0000256" key="6">
    <source>
        <dbReference type="ARBA" id="ARBA00023034"/>
    </source>
</evidence>
<keyword evidence="12" id="KW-1185">Reference proteome</keyword>
<dbReference type="OrthoDB" id="10259024at2759"/>
<dbReference type="Pfam" id="PF07928">
    <property type="entry name" value="Vps54"/>
    <property type="match status" value="1"/>
</dbReference>
<dbReference type="Pfam" id="PF10475">
    <property type="entry name" value="Vps54_N"/>
    <property type="match status" value="1"/>
</dbReference>
<organism evidence="11 12">
    <name type="scientific">Caenorhabditis auriculariae</name>
    <dbReference type="NCBI Taxonomy" id="2777116"/>
    <lineage>
        <taxon>Eukaryota</taxon>
        <taxon>Metazoa</taxon>
        <taxon>Ecdysozoa</taxon>
        <taxon>Nematoda</taxon>
        <taxon>Chromadorea</taxon>
        <taxon>Rhabditida</taxon>
        <taxon>Rhabditina</taxon>
        <taxon>Rhabditomorpha</taxon>
        <taxon>Rhabditoidea</taxon>
        <taxon>Rhabditidae</taxon>
        <taxon>Peloderinae</taxon>
        <taxon>Caenorhabditis</taxon>
    </lineage>
</organism>
<protein>
    <recommendedName>
        <fullName evidence="3">Vacuolar protein sorting-associated protein 54</fullName>
    </recommendedName>
</protein>
<dbReference type="GO" id="GO:0006896">
    <property type="term" value="P:Golgi to vacuole transport"/>
    <property type="evidence" value="ECO:0007669"/>
    <property type="project" value="TreeGrafter"/>
</dbReference>
<evidence type="ECO:0000256" key="7">
    <source>
        <dbReference type="ARBA" id="ARBA00023054"/>
    </source>
</evidence>
<proteinExistence type="inferred from homology"/>
<feature type="compositionally biased region" description="Basic and acidic residues" evidence="8">
    <location>
        <begin position="438"/>
        <end position="457"/>
    </location>
</feature>
<evidence type="ECO:0000259" key="10">
    <source>
        <dbReference type="Pfam" id="PF10475"/>
    </source>
</evidence>
<evidence type="ECO:0000256" key="8">
    <source>
        <dbReference type="SAM" id="MobiDB-lite"/>
    </source>
</evidence>
<evidence type="ECO:0000256" key="1">
    <source>
        <dbReference type="ARBA" id="ARBA00004601"/>
    </source>
</evidence>
<evidence type="ECO:0000313" key="12">
    <source>
        <dbReference type="Proteomes" id="UP000835052"/>
    </source>
</evidence>
<evidence type="ECO:0000313" key="11">
    <source>
        <dbReference type="EMBL" id="CAD6193474.1"/>
    </source>
</evidence>
<dbReference type="GO" id="GO:0019905">
    <property type="term" value="F:syntaxin binding"/>
    <property type="evidence" value="ECO:0007669"/>
    <property type="project" value="TreeGrafter"/>
</dbReference>
<dbReference type="AlphaFoldDB" id="A0A8S1HCS8"/>
<accession>A0A8S1HCS8</accession>
<comment type="subcellular location">
    <subcellularLocation>
        <location evidence="1">Golgi apparatus</location>
        <location evidence="1">trans-Golgi network</location>
    </subcellularLocation>
</comment>
<sequence length="903" mass="100847">MSTFEVNFTQNLSAVLADPHRSRTETNTFFTRHWGDAFVPQTTVLPSKKVPVVGPNAFHDYSTTTGEAYRRYRTVRRALRLSRESTGDEKQDADDLPMIFIDPRFALSDAGTFSSIFTVPPSGGVDVLRETISGRTLVPATPTDLSGAKKPGTFRDYDSLHCRLELMHDVVDGRLASKLVSKTDSFWKVVRSYSGLQEQLARAMESVKSVRGDLKEVDDLICERSKKIVRMFQVTERKRKLLAKLNDIACLREAQSTVQMMLSQGDFPKAIECIETSLDVLSGELNGVTCFRHLSSQLRELYDMIGRMMHEEFASIIQREFGVKPDADTLIQSEGELTAVLLGLMRMRKYAFIGVLREEVQEGVKNIMRQVVKNQIISSGLDLSQFDPSLTQLGDPVRRLKHFDYLTTVRLVMEEMFDFCKRLQALQELLLEVADRAHPQESGRGKSAKETSQRSFDELAIPVPNKTPSEETISDEEESQEERAGRSLSGASSSFTIPASSASATVLMSIDVRSESYLRLILPLMAEYGHQCAQQRISRLLIARAKNAAVTESTSPSELADVLHLVREYQNKCDSQGWYSTQSARGGHLSRAASKISVDYIDKFHVSRKSAMGKALDTEMWKAAEVTPTMQTALSEAWTAARLRVPPEGVSFSAMSSRASSSATLDSQAIPAQTLTIDGEPFVVVGSSCHLSFKIGCHGPLNCSRMFNSRSCQLILGAGALQLVGLRTISVRNLALAARSLQLVTKFIPVVAAEMDAALRDDRKNLLRHFKQVETDYADHVGEITSKLVSVIDHYTSNCLGMWEVKGTVPSPEFQQICKHMTKFHNGLVGIMPPKEIRALFERVHENFKVNLKEQLTALGVTPHDPLKLGYVTQNYMFYQQSINLMESCREMDLESLNEILFD</sequence>
<dbReference type="PANTHER" id="PTHR12965:SF0">
    <property type="entry name" value="VACUOLAR PROTEIN SORTING-ASSOCIATED PROTEIN 54"/>
    <property type="match status" value="1"/>
</dbReference>
<feature type="domain" description="Vacuolar protein sorting-associated protein 54 N-terminal" evidence="10">
    <location>
        <begin position="157"/>
        <end position="318"/>
    </location>
</feature>
<name>A0A8S1HCS8_9PELO</name>
<dbReference type="PANTHER" id="PTHR12965">
    <property type="entry name" value="VACUOLAR PROTEIN SORTING 54"/>
    <property type="match status" value="1"/>
</dbReference>